<sequence>MNTRPARLTAHLRPFVTALAALALPFAATMQAQPKDASAVAAEDPLQLSAFTVTSQHDTGYESMQTTSGLRTVQELKNVANSISILNPEMIQDIGALTIEDMTKWAVTGEANPDPTVVSGSSRLIFRGIQNNYALRNGWIWYSPIDTYSTERMELLRGPNAFLYGEADLGGAQNQITKRGLFTKDFTKIKLTGGSYDLRRAELDLNRRVNDQLAVRFAAVESDNHTWWDHGHRDFRGLYGAVTYRPFRQTTISVIGEYAKSTEIRSQGLFSDNFSYTTPTPSKYNNASGVVYLPVNGASYRLNGRSRSSGPNVAIADPTIVPREYQFNGPSASNISNQKSLTVEVEQTIGENLHLQLSANAYHSSGGIWGATTRGITRDLNPTLPGGAPNPYYNELYTEYQRTHQVIGNVVRDIRLSAVYDLKLNWMQQQFVVNAQQHEDNPGQKYPKMAEFVAPGTANFLGAVNSDATVAAFNANRTVFANNKFIRRYYLKDGDGGNLTGSINPVAGVSDYYPDIGSGASGSVGATGAIIDRHFTTPSVGIGAAGTYFNGHLHTLIGYRRDEFKMKTTSGIPRPLANTWIVDTIPGGFSDPQYVNYKFDGTNYGGVLRINDMLAFTYNYARSYRLSLGEGKTGYQVGTVQGIPFGEGQDIGVRFSFFGGKLELNATYYDNYQPNARNNALGSAQQNVKNELTALFPTTFDVNGGDIEKVTTSGVEVEAVANLTRNWRLLFNLATNEIKTADRLPQLKSFQQQAKALNQPTPQLDAYLLTMPEGVPTAGYTKTRANLFTRYDIKDGALKGLYFGGGANWRGPTFRGNADVNQDGIAEALWSPSYTLVSLLVGYQTKLWEHRTVFALNVDNVFDKDYYRSAAIGSGSWGDPRSFKLSAMVEF</sequence>
<dbReference type="KEGG" id="ole:K0B96_16515"/>
<evidence type="ECO:0000256" key="11">
    <source>
        <dbReference type="ARBA" id="ARBA00023237"/>
    </source>
</evidence>
<evidence type="ECO:0000256" key="1">
    <source>
        <dbReference type="ARBA" id="ARBA00004571"/>
    </source>
</evidence>
<keyword evidence="16" id="KW-1185">Reference proteome</keyword>
<dbReference type="EMBL" id="CP080507">
    <property type="protein sequence ID" value="QYM78886.1"/>
    <property type="molecule type" value="Genomic_DNA"/>
</dbReference>
<keyword evidence="5 12" id="KW-0812">Transmembrane</keyword>
<keyword evidence="11 12" id="KW-0998">Cell outer membrane</keyword>
<evidence type="ECO:0000256" key="7">
    <source>
        <dbReference type="ARBA" id="ARBA00023004"/>
    </source>
</evidence>
<reference evidence="15" key="1">
    <citation type="submission" date="2021-08" db="EMBL/GenBank/DDBJ databases">
        <title>Genome of a novel bacterium of the phylum Verrucomicrobia, Oleiharenicola sp. KSB-15.</title>
        <authorList>
            <person name="Chung J.-H."/>
            <person name="Ahn J.-H."/>
            <person name="Yoon Y."/>
            <person name="Kim D.-Y."/>
            <person name="An S.-H."/>
            <person name="Park I."/>
            <person name="Yeon J."/>
        </authorList>
    </citation>
    <scope>NUCLEOTIDE SEQUENCE</scope>
    <source>
        <strain evidence="15">KSB-15</strain>
    </source>
</reference>
<keyword evidence="8" id="KW-0406">Ion transport</keyword>
<dbReference type="PROSITE" id="PS01156">
    <property type="entry name" value="TONB_DEPENDENT_REC_2"/>
    <property type="match status" value="1"/>
</dbReference>
<evidence type="ECO:0000256" key="8">
    <source>
        <dbReference type="ARBA" id="ARBA00023065"/>
    </source>
</evidence>
<evidence type="ECO:0000256" key="10">
    <source>
        <dbReference type="ARBA" id="ARBA00023136"/>
    </source>
</evidence>
<keyword evidence="7" id="KW-0408">Iron</keyword>
<dbReference type="InterPro" id="IPR037066">
    <property type="entry name" value="Plug_dom_sf"/>
</dbReference>
<comment type="subcellular location">
    <subcellularLocation>
        <location evidence="1 12">Cell outer membrane</location>
        <topology evidence="1 12">Multi-pass membrane protein</topology>
    </subcellularLocation>
</comment>
<evidence type="ECO:0000256" key="5">
    <source>
        <dbReference type="ARBA" id="ARBA00022692"/>
    </source>
</evidence>
<keyword evidence="10 12" id="KW-0472">Membrane</keyword>
<dbReference type="GO" id="GO:0015344">
    <property type="term" value="F:siderophore uptake transmembrane transporter activity"/>
    <property type="evidence" value="ECO:0007669"/>
    <property type="project" value="TreeGrafter"/>
</dbReference>
<keyword evidence="9" id="KW-0798">TonB box</keyword>
<gene>
    <name evidence="15" type="ORF">K0B96_16515</name>
</gene>
<dbReference type="Proteomes" id="UP000825051">
    <property type="component" value="Chromosome"/>
</dbReference>
<keyword evidence="15" id="KW-0675">Receptor</keyword>
<keyword evidence="4" id="KW-0410">Iron transport</keyword>
<keyword evidence="6 13" id="KW-0732">Signal</keyword>
<feature type="domain" description="TonB-dependent receptor plug" evidence="14">
    <location>
        <begin position="76"/>
        <end position="172"/>
    </location>
</feature>
<proteinExistence type="inferred from homology"/>
<feature type="signal peptide" evidence="13">
    <location>
        <begin position="1"/>
        <end position="32"/>
    </location>
</feature>
<feature type="chain" id="PRO_5034937335" evidence="13">
    <location>
        <begin position="33"/>
        <end position="891"/>
    </location>
</feature>
<dbReference type="InterPro" id="IPR010917">
    <property type="entry name" value="TonB_rcpt_CS"/>
</dbReference>
<dbReference type="InterPro" id="IPR012910">
    <property type="entry name" value="Plug_dom"/>
</dbReference>
<dbReference type="PANTHER" id="PTHR32552">
    <property type="entry name" value="FERRICHROME IRON RECEPTOR-RELATED"/>
    <property type="match status" value="1"/>
</dbReference>
<dbReference type="PANTHER" id="PTHR32552:SF68">
    <property type="entry name" value="FERRICHROME OUTER MEMBRANE TRANSPORTER_PHAGE RECEPTOR"/>
    <property type="match status" value="1"/>
</dbReference>
<dbReference type="Gene3D" id="2.170.130.10">
    <property type="entry name" value="TonB-dependent receptor, plug domain"/>
    <property type="match status" value="1"/>
</dbReference>
<dbReference type="AlphaFoldDB" id="A0A8F9TTQ2"/>
<dbReference type="SUPFAM" id="SSF56935">
    <property type="entry name" value="Porins"/>
    <property type="match status" value="1"/>
</dbReference>
<dbReference type="InterPro" id="IPR036942">
    <property type="entry name" value="Beta-barrel_TonB_sf"/>
</dbReference>
<evidence type="ECO:0000256" key="9">
    <source>
        <dbReference type="ARBA" id="ARBA00023077"/>
    </source>
</evidence>
<dbReference type="Pfam" id="PF07715">
    <property type="entry name" value="Plug"/>
    <property type="match status" value="1"/>
</dbReference>
<evidence type="ECO:0000259" key="14">
    <source>
        <dbReference type="Pfam" id="PF07715"/>
    </source>
</evidence>
<accession>A0A8F9TTQ2</accession>
<comment type="similarity">
    <text evidence="12">Belongs to the TonB-dependent receptor family.</text>
</comment>
<protein>
    <submittedName>
        <fullName evidence="15">TonB-dependent receptor plug domain-containing protein</fullName>
    </submittedName>
</protein>
<evidence type="ECO:0000256" key="13">
    <source>
        <dbReference type="SAM" id="SignalP"/>
    </source>
</evidence>
<name>A0A8F9TTQ2_9BACT</name>
<dbReference type="RefSeq" id="WP_220162029.1">
    <property type="nucleotide sequence ID" value="NZ_CP080507.1"/>
</dbReference>
<keyword evidence="2 12" id="KW-0813">Transport</keyword>
<dbReference type="Gene3D" id="2.40.170.20">
    <property type="entry name" value="TonB-dependent receptor, beta-barrel domain"/>
    <property type="match status" value="1"/>
</dbReference>
<organism evidence="15 16">
    <name type="scientific">Horticoccus luteus</name>
    <dbReference type="NCBI Taxonomy" id="2862869"/>
    <lineage>
        <taxon>Bacteria</taxon>
        <taxon>Pseudomonadati</taxon>
        <taxon>Verrucomicrobiota</taxon>
        <taxon>Opitutia</taxon>
        <taxon>Opitutales</taxon>
        <taxon>Opitutaceae</taxon>
        <taxon>Horticoccus</taxon>
    </lineage>
</organism>
<evidence type="ECO:0000256" key="2">
    <source>
        <dbReference type="ARBA" id="ARBA00022448"/>
    </source>
</evidence>
<evidence type="ECO:0000256" key="3">
    <source>
        <dbReference type="ARBA" id="ARBA00022452"/>
    </source>
</evidence>
<dbReference type="GO" id="GO:0009279">
    <property type="term" value="C:cell outer membrane"/>
    <property type="evidence" value="ECO:0007669"/>
    <property type="project" value="UniProtKB-SubCell"/>
</dbReference>
<evidence type="ECO:0000256" key="12">
    <source>
        <dbReference type="PROSITE-ProRule" id="PRU01360"/>
    </source>
</evidence>
<keyword evidence="3 12" id="KW-1134">Transmembrane beta strand</keyword>
<dbReference type="PROSITE" id="PS52016">
    <property type="entry name" value="TONB_DEPENDENT_REC_3"/>
    <property type="match status" value="1"/>
</dbReference>
<evidence type="ECO:0000313" key="15">
    <source>
        <dbReference type="EMBL" id="QYM78886.1"/>
    </source>
</evidence>
<evidence type="ECO:0000256" key="4">
    <source>
        <dbReference type="ARBA" id="ARBA00022496"/>
    </source>
</evidence>
<dbReference type="InterPro" id="IPR039426">
    <property type="entry name" value="TonB-dep_rcpt-like"/>
</dbReference>
<evidence type="ECO:0000256" key="6">
    <source>
        <dbReference type="ARBA" id="ARBA00022729"/>
    </source>
</evidence>
<evidence type="ECO:0000313" key="16">
    <source>
        <dbReference type="Proteomes" id="UP000825051"/>
    </source>
</evidence>